<accession>Q2IA84</accession>
<feature type="domain" description="Large ribosomal subunit protein uL24 C-terminal" evidence="6">
    <location>
        <begin position="41"/>
        <end position="73"/>
    </location>
</feature>
<evidence type="ECO:0000256" key="2">
    <source>
        <dbReference type="ARBA" id="ARBA00022980"/>
    </source>
</evidence>
<dbReference type="PROSITE" id="PS01108">
    <property type="entry name" value="RIBOSOMAL_L24"/>
    <property type="match status" value="1"/>
</dbReference>
<dbReference type="NCBIfam" id="TIGR01079">
    <property type="entry name" value="rplX_bact"/>
    <property type="match status" value="1"/>
</dbReference>
<evidence type="ECO:0000256" key="3">
    <source>
        <dbReference type="ARBA" id="ARBA00023274"/>
    </source>
</evidence>
<dbReference type="Gene3D" id="2.30.30.30">
    <property type="match status" value="1"/>
</dbReference>
<dbReference type="EMBL" id="DQ118567">
    <property type="protein sequence ID" value="ABA55511.1"/>
    <property type="molecule type" value="mRNA"/>
</dbReference>
<dbReference type="GO" id="GO:0003723">
    <property type="term" value="F:RNA binding"/>
    <property type="evidence" value="ECO:0007669"/>
    <property type="project" value="InterPro"/>
</dbReference>
<dbReference type="Pfam" id="PF17136">
    <property type="entry name" value="ribosomal_L24"/>
    <property type="match status" value="1"/>
</dbReference>
<comment type="similarity">
    <text evidence="1 4">Belongs to the universal ribosomal protein uL24 family.</text>
</comment>
<evidence type="ECO:0000259" key="6">
    <source>
        <dbReference type="Pfam" id="PF17136"/>
    </source>
</evidence>
<feature type="domain" description="KOW" evidence="5">
    <location>
        <begin position="9"/>
        <end position="39"/>
    </location>
</feature>
<dbReference type="GO" id="GO:1990904">
    <property type="term" value="C:ribonucleoprotein complex"/>
    <property type="evidence" value="ECO:0007669"/>
    <property type="project" value="UniProtKB-KW"/>
</dbReference>
<organism evidence="7">
    <name type="scientific">Isochrysis galbana</name>
    <name type="common">Marine planktonic alga</name>
    <dbReference type="NCBI Taxonomy" id="37099"/>
    <lineage>
        <taxon>Eukaryota</taxon>
        <taxon>Haptista</taxon>
        <taxon>Haptophyta</taxon>
        <taxon>Prymnesiophyceae</taxon>
        <taxon>Isochrysidales</taxon>
        <taxon>Isochrysidaceae</taxon>
        <taxon>Isochrysis</taxon>
    </lineage>
</organism>
<dbReference type="InterPro" id="IPR041988">
    <property type="entry name" value="Ribosomal_uL24_KOW"/>
</dbReference>
<dbReference type="GO" id="GO:0005840">
    <property type="term" value="C:ribosome"/>
    <property type="evidence" value="ECO:0007669"/>
    <property type="project" value="UniProtKB-KW"/>
</dbReference>
<evidence type="ECO:0000256" key="1">
    <source>
        <dbReference type="ARBA" id="ARBA00010618"/>
    </source>
</evidence>
<dbReference type="GO" id="GO:0006412">
    <property type="term" value="P:translation"/>
    <property type="evidence" value="ECO:0007669"/>
    <property type="project" value="InterPro"/>
</dbReference>
<evidence type="ECO:0000256" key="4">
    <source>
        <dbReference type="RuleBase" id="RU003477"/>
    </source>
</evidence>
<dbReference type="InterPro" id="IPR008991">
    <property type="entry name" value="Translation_prot_SH3-like_sf"/>
</dbReference>
<dbReference type="InterPro" id="IPR005825">
    <property type="entry name" value="Ribosomal_uL24_CS"/>
</dbReference>
<evidence type="ECO:0000259" key="5">
    <source>
        <dbReference type="Pfam" id="PF00467"/>
    </source>
</evidence>
<protein>
    <submittedName>
        <fullName evidence="7">Chloroplast 50S ribosomal protein L24</fullName>
    </submittedName>
</protein>
<dbReference type="InterPro" id="IPR014722">
    <property type="entry name" value="Rib_uL2_dom2"/>
</dbReference>
<dbReference type="InterPro" id="IPR057264">
    <property type="entry name" value="Ribosomal_uL24_C"/>
</dbReference>
<dbReference type="GO" id="GO:0003735">
    <property type="term" value="F:structural constituent of ribosome"/>
    <property type="evidence" value="ECO:0007669"/>
    <property type="project" value="InterPro"/>
</dbReference>
<dbReference type="PANTHER" id="PTHR12903">
    <property type="entry name" value="MITOCHONDRIAL RIBOSOMAL PROTEIN L24"/>
    <property type="match status" value="1"/>
</dbReference>
<dbReference type="CDD" id="cd06089">
    <property type="entry name" value="KOW_RPL26"/>
    <property type="match status" value="1"/>
</dbReference>
<keyword evidence="3 4" id="KW-0687">Ribonucleoprotein</keyword>
<dbReference type="Pfam" id="PF00467">
    <property type="entry name" value="KOW"/>
    <property type="match status" value="1"/>
</dbReference>
<reference evidence="7" key="1">
    <citation type="journal article" date="2006" name="J. Mol. Biol.">
        <title>A tertiary plastid uses genes from two endosymbionts.</title>
        <authorList>
            <person name="Patron N.J."/>
            <person name="Waller R.F."/>
            <person name="Keeling P.J."/>
        </authorList>
    </citation>
    <scope>NUCLEOTIDE SEQUENCE</scope>
    <source>
        <strain evidence="7">1056</strain>
    </source>
</reference>
<evidence type="ECO:0000313" key="7">
    <source>
        <dbReference type="EMBL" id="ABA55511.1"/>
    </source>
</evidence>
<dbReference type="SUPFAM" id="SSF50104">
    <property type="entry name" value="Translation proteins SH3-like domain"/>
    <property type="match status" value="1"/>
</dbReference>
<dbReference type="InterPro" id="IPR003256">
    <property type="entry name" value="Ribosomal_uL24"/>
</dbReference>
<sequence>MAAAKIRTGDMVKVLAGDGKGTVAKVIMLDPKKMTVTVEGVNMQTKHMKPMKEGEQGRIIKRERPMHLSNVAATGETAAQDAAPVEAVAKE</sequence>
<dbReference type="HAMAP" id="MF_01326_B">
    <property type="entry name" value="Ribosomal_uL24_B"/>
    <property type="match status" value="1"/>
</dbReference>
<name>Q2IA84_ISOGA</name>
<proteinExistence type="evidence at transcript level"/>
<keyword evidence="2 4" id="KW-0689">Ribosomal protein</keyword>
<dbReference type="InterPro" id="IPR005824">
    <property type="entry name" value="KOW"/>
</dbReference>
<dbReference type="AlphaFoldDB" id="Q2IA84"/>